<organism evidence="3 6">
    <name type="scientific">Mycobacterium tuberculosis</name>
    <dbReference type="NCBI Taxonomy" id="1773"/>
    <lineage>
        <taxon>Bacteria</taxon>
        <taxon>Bacillati</taxon>
        <taxon>Actinomycetota</taxon>
        <taxon>Actinomycetes</taxon>
        <taxon>Mycobacteriales</taxon>
        <taxon>Mycobacteriaceae</taxon>
        <taxon>Mycobacterium</taxon>
        <taxon>Mycobacterium tuberculosis complex</taxon>
    </lineage>
</organism>
<dbReference type="AlphaFoldDB" id="A0A655F935"/>
<accession>A0A655F935</accession>
<name>A0A655F935_MYCTX</name>
<feature type="compositionally biased region" description="Polar residues" evidence="1">
    <location>
        <begin position="58"/>
        <end position="77"/>
    </location>
</feature>
<gene>
    <name evidence="3" type="ORF">ERS007661_02707</name>
    <name evidence="5" type="ORF">ERS007679_03363</name>
    <name evidence="2" type="ORF">ERS007688_03101</name>
    <name evidence="4" type="ORF">ERS007741_00832</name>
</gene>
<evidence type="ECO:0000313" key="9">
    <source>
        <dbReference type="Proteomes" id="UP000048600"/>
    </source>
</evidence>
<evidence type="ECO:0000256" key="1">
    <source>
        <dbReference type="SAM" id="MobiDB-lite"/>
    </source>
</evidence>
<evidence type="ECO:0000313" key="7">
    <source>
        <dbReference type="Proteomes" id="UP000045842"/>
    </source>
</evidence>
<dbReference type="Proteomes" id="UP000046947">
    <property type="component" value="Unassembled WGS sequence"/>
</dbReference>
<feature type="compositionally biased region" description="Low complexity" evidence="1">
    <location>
        <begin position="42"/>
        <end position="55"/>
    </location>
</feature>
<evidence type="ECO:0000313" key="5">
    <source>
        <dbReference type="EMBL" id="COW20389.1"/>
    </source>
</evidence>
<dbReference type="Proteomes" id="UP000045842">
    <property type="component" value="Unassembled WGS sequence"/>
</dbReference>
<dbReference type="EMBL" id="CSAD01000601">
    <property type="protein sequence ID" value="COW20389.1"/>
    <property type="molecule type" value="Genomic_DNA"/>
</dbReference>
<evidence type="ECO:0000313" key="3">
    <source>
        <dbReference type="EMBL" id="CNV56564.1"/>
    </source>
</evidence>
<proteinExistence type="predicted"/>
<evidence type="ECO:0000313" key="4">
    <source>
        <dbReference type="EMBL" id="COV86557.1"/>
    </source>
</evidence>
<feature type="region of interest" description="Disordered" evidence="1">
    <location>
        <begin position="35"/>
        <end position="77"/>
    </location>
</feature>
<dbReference type="EMBL" id="CQQC01001010">
    <property type="protein sequence ID" value="CNV56564.1"/>
    <property type="molecule type" value="Genomic_DNA"/>
</dbReference>
<protein>
    <submittedName>
        <fullName evidence="3">Uncharacterized protein</fullName>
    </submittedName>
</protein>
<dbReference type="Proteomes" id="UP000048600">
    <property type="component" value="Unassembled WGS sequence"/>
</dbReference>
<sequence>MPASSTTGTRAPATIISILCGLAIPRPVPIGEPSGITAAQPVSSSRRASTGSSVVYGRTTNPSSTNCSAARTNSTASGHRVRSSAITSSLTQLVFSASRANCAVRTASAALRHPAVLGSGVMPSRLSRSSRPVPPSASTRRIATVVSSVPEAIRACSSTARLVAPPVPMMSREAKLRSPITNLDSATLHRRHHL</sequence>
<dbReference type="EMBL" id="CHKL01000057">
    <property type="protein sequence ID" value="COV86557.1"/>
    <property type="molecule type" value="Genomic_DNA"/>
</dbReference>
<dbReference type="EMBL" id="CFOH01000614">
    <property type="protein sequence ID" value="CFE63194.1"/>
    <property type="molecule type" value="Genomic_DNA"/>
</dbReference>
<dbReference type="Proteomes" id="UP000039217">
    <property type="component" value="Unassembled WGS sequence"/>
</dbReference>
<evidence type="ECO:0000313" key="8">
    <source>
        <dbReference type="Proteomes" id="UP000046947"/>
    </source>
</evidence>
<evidence type="ECO:0000313" key="6">
    <source>
        <dbReference type="Proteomes" id="UP000039217"/>
    </source>
</evidence>
<evidence type="ECO:0000313" key="2">
    <source>
        <dbReference type="EMBL" id="CFE63194.1"/>
    </source>
</evidence>
<reference evidence="6 7" key="1">
    <citation type="submission" date="2015-03" db="EMBL/GenBank/DDBJ databases">
        <authorList>
            <consortium name="Pathogen Informatics"/>
        </authorList>
    </citation>
    <scope>NUCLEOTIDE SEQUENCE [LARGE SCALE GENOMIC DNA]</scope>
    <source>
        <strain evidence="3 6">D00501624</strain>
        <strain evidence="5 7">G09801536</strain>
        <strain evidence="2 8">H09601792</strain>
        <strain evidence="4 9">P00601463</strain>
    </source>
</reference>